<dbReference type="AlphaFoldDB" id="A0A922HTY0"/>
<dbReference type="InterPro" id="IPR004680">
    <property type="entry name" value="Cit_transptr-like_dom"/>
</dbReference>
<comment type="subcellular location">
    <subcellularLocation>
        <location evidence="1">Membrane</location>
        <topology evidence="1">Multi-pass membrane protein</topology>
    </subcellularLocation>
</comment>
<keyword evidence="2" id="KW-0813">Transport</keyword>
<organism evidence="9 10">
    <name type="scientific">Dermatophagoides farinae</name>
    <name type="common">American house dust mite</name>
    <dbReference type="NCBI Taxonomy" id="6954"/>
    <lineage>
        <taxon>Eukaryota</taxon>
        <taxon>Metazoa</taxon>
        <taxon>Ecdysozoa</taxon>
        <taxon>Arthropoda</taxon>
        <taxon>Chelicerata</taxon>
        <taxon>Arachnida</taxon>
        <taxon>Acari</taxon>
        <taxon>Acariformes</taxon>
        <taxon>Sarcoptiformes</taxon>
        <taxon>Astigmata</taxon>
        <taxon>Psoroptidia</taxon>
        <taxon>Analgoidea</taxon>
        <taxon>Pyroglyphidae</taxon>
        <taxon>Dermatophagoidinae</taxon>
        <taxon>Dermatophagoides</taxon>
    </lineage>
</organism>
<evidence type="ECO:0000256" key="1">
    <source>
        <dbReference type="ARBA" id="ARBA00004141"/>
    </source>
</evidence>
<keyword evidence="4 7" id="KW-1133">Transmembrane helix</keyword>
<dbReference type="Pfam" id="PF03600">
    <property type="entry name" value="CitMHS"/>
    <property type="match status" value="1"/>
</dbReference>
<evidence type="ECO:0000313" key="10">
    <source>
        <dbReference type="Proteomes" id="UP000790347"/>
    </source>
</evidence>
<evidence type="ECO:0000256" key="5">
    <source>
        <dbReference type="ARBA" id="ARBA00023136"/>
    </source>
</evidence>
<evidence type="ECO:0000256" key="7">
    <source>
        <dbReference type="SAM" id="Phobius"/>
    </source>
</evidence>
<gene>
    <name evidence="9" type="ORF">DERF_008968</name>
</gene>
<keyword evidence="3 7" id="KW-0812">Transmembrane</keyword>
<feature type="compositionally biased region" description="Basic and acidic residues" evidence="6">
    <location>
        <begin position="73"/>
        <end position="99"/>
    </location>
</feature>
<evidence type="ECO:0000259" key="8">
    <source>
        <dbReference type="Pfam" id="PF03600"/>
    </source>
</evidence>
<evidence type="ECO:0000256" key="3">
    <source>
        <dbReference type="ARBA" id="ARBA00022692"/>
    </source>
</evidence>
<dbReference type="EMBL" id="ASGP02000004">
    <property type="protein sequence ID" value="KAH9510449.1"/>
    <property type="molecule type" value="Genomic_DNA"/>
</dbReference>
<feature type="domain" description="Citrate transporter-like" evidence="8">
    <location>
        <begin position="4"/>
        <end position="63"/>
    </location>
</feature>
<dbReference type="GO" id="GO:0005886">
    <property type="term" value="C:plasma membrane"/>
    <property type="evidence" value="ECO:0007669"/>
    <property type="project" value="TreeGrafter"/>
</dbReference>
<dbReference type="PANTHER" id="PTHR10283:SF82">
    <property type="entry name" value="SOLUTE CARRIER FAMILY 13 MEMBER 2"/>
    <property type="match status" value="1"/>
</dbReference>
<name>A0A922HTY0_DERFA</name>
<protein>
    <recommendedName>
        <fullName evidence="8">Citrate transporter-like domain-containing protein</fullName>
    </recommendedName>
</protein>
<keyword evidence="5 7" id="KW-0472">Membrane</keyword>
<proteinExistence type="predicted"/>
<keyword evidence="10" id="KW-1185">Reference proteome</keyword>
<evidence type="ECO:0000256" key="2">
    <source>
        <dbReference type="ARBA" id="ARBA00022448"/>
    </source>
</evidence>
<reference evidence="9" key="1">
    <citation type="submission" date="2013-05" db="EMBL/GenBank/DDBJ databases">
        <authorList>
            <person name="Yim A.K.Y."/>
            <person name="Chan T.F."/>
            <person name="Ji K.M."/>
            <person name="Liu X.Y."/>
            <person name="Zhou J.W."/>
            <person name="Li R.Q."/>
            <person name="Yang K.Y."/>
            <person name="Li J."/>
            <person name="Li M."/>
            <person name="Law P.T.W."/>
            <person name="Wu Y.L."/>
            <person name="Cai Z.L."/>
            <person name="Qin H."/>
            <person name="Bao Y."/>
            <person name="Leung R.K.K."/>
            <person name="Ng P.K.S."/>
            <person name="Zou J."/>
            <person name="Zhong X.J."/>
            <person name="Ran P.X."/>
            <person name="Zhong N.S."/>
            <person name="Liu Z.G."/>
            <person name="Tsui S.K.W."/>
        </authorList>
    </citation>
    <scope>NUCLEOTIDE SEQUENCE</scope>
    <source>
        <strain evidence="9">Derf</strain>
        <tissue evidence="9">Whole organism</tissue>
    </source>
</reference>
<evidence type="ECO:0000256" key="4">
    <source>
        <dbReference type="ARBA" id="ARBA00022989"/>
    </source>
</evidence>
<evidence type="ECO:0000256" key="6">
    <source>
        <dbReference type="SAM" id="MobiDB-lite"/>
    </source>
</evidence>
<feature type="transmembrane region" description="Helical" evidence="7">
    <location>
        <begin position="19"/>
        <end position="44"/>
    </location>
</feature>
<dbReference type="GO" id="GO:0015141">
    <property type="term" value="F:succinate transmembrane transporter activity"/>
    <property type="evidence" value="ECO:0007669"/>
    <property type="project" value="TreeGrafter"/>
</dbReference>
<dbReference type="PANTHER" id="PTHR10283">
    <property type="entry name" value="SOLUTE CARRIER FAMILY 13 MEMBER"/>
    <property type="match status" value="1"/>
</dbReference>
<comment type="caution">
    <text evidence="9">The sequence shown here is derived from an EMBL/GenBank/DDBJ whole genome shotgun (WGS) entry which is preliminary data.</text>
</comment>
<dbReference type="GO" id="GO:0015137">
    <property type="term" value="F:citrate transmembrane transporter activity"/>
    <property type="evidence" value="ECO:0007669"/>
    <property type="project" value="TreeGrafter"/>
</dbReference>
<dbReference type="Proteomes" id="UP000790347">
    <property type="component" value="Unassembled WGS sequence"/>
</dbReference>
<evidence type="ECO:0000313" key="9">
    <source>
        <dbReference type="EMBL" id="KAH9510449.1"/>
    </source>
</evidence>
<feature type="region of interest" description="Disordered" evidence="6">
    <location>
        <begin position="73"/>
        <end position="100"/>
    </location>
</feature>
<sequence length="115" mass="13226">MGISLEHCNLHHRISLKVIIWFGSSIPLLLAGVMIATMFLSMWVNNTATTAMMIPIVDDILHELALMNKDDIEQRTTEDTEQLSNKKDGDEDKKLDTSSKRLKNLRKAHYLYRLE</sequence>
<accession>A0A922HTY0</accession>
<reference evidence="9" key="2">
    <citation type="journal article" date="2022" name="Res Sq">
        <title>Comparative Genomics Reveals Insights into the Divergent Evolution of Astigmatic Mites and Household Pest Adaptations.</title>
        <authorList>
            <person name="Xiong Q."/>
            <person name="Wan A.T.-Y."/>
            <person name="Liu X.-Y."/>
            <person name="Fung C.S.-H."/>
            <person name="Xiao X."/>
            <person name="Malainual N."/>
            <person name="Hou J."/>
            <person name="Wang L."/>
            <person name="Wang M."/>
            <person name="Yang K."/>
            <person name="Cui Y."/>
            <person name="Leung E."/>
            <person name="Nong W."/>
            <person name="Shin S.-K."/>
            <person name="Au S."/>
            <person name="Jeong K.Y."/>
            <person name="Chew F.T."/>
            <person name="Hui J."/>
            <person name="Leung T.F."/>
            <person name="Tungtrongchitr A."/>
            <person name="Zhong N."/>
            <person name="Liu Z."/>
            <person name="Tsui S."/>
        </authorList>
    </citation>
    <scope>NUCLEOTIDE SEQUENCE</scope>
    <source>
        <strain evidence="9">Derf</strain>
        <tissue evidence="9">Whole organism</tissue>
    </source>
</reference>